<dbReference type="Pfam" id="PF03466">
    <property type="entry name" value="LysR_substrate"/>
    <property type="match status" value="1"/>
</dbReference>
<dbReference type="GO" id="GO:0006355">
    <property type="term" value="P:regulation of DNA-templated transcription"/>
    <property type="evidence" value="ECO:0007669"/>
    <property type="project" value="TreeGrafter"/>
</dbReference>
<dbReference type="AlphaFoldDB" id="A0A386RBN1"/>
<dbReference type="GO" id="GO:0005829">
    <property type="term" value="C:cytosol"/>
    <property type="evidence" value="ECO:0007669"/>
    <property type="project" value="TreeGrafter"/>
</dbReference>
<evidence type="ECO:0000313" key="3">
    <source>
        <dbReference type="Proteomes" id="UP000267794"/>
    </source>
</evidence>
<dbReference type="PANTHER" id="PTHR30419">
    <property type="entry name" value="HTH-TYPE TRANSCRIPTIONAL REGULATOR YBHD"/>
    <property type="match status" value="1"/>
</dbReference>
<dbReference type="InterPro" id="IPR050950">
    <property type="entry name" value="HTH-type_LysR_regulators"/>
</dbReference>
<dbReference type="SUPFAM" id="SSF53850">
    <property type="entry name" value="Periplasmic binding protein-like II"/>
    <property type="match status" value="1"/>
</dbReference>
<dbReference type="CDD" id="cd05466">
    <property type="entry name" value="PBP2_LTTR_substrate"/>
    <property type="match status" value="1"/>
</dbReference>
<sequence length="152" mass="17562">MIYYKYLENISYNDQQLERDLAPYTETNKEIIKLGVLESLGSFLLPRLLPSFLQNNPNVEIQLFENSPQKNKTNLLNGDIDCYIGQTPETISHDLNYLVKNGEQYYVVIPQNSHYFRSDKFILEADELIRPDGSFTSSYGLNCLRISYSTSS</sequence>
<feature type="domain" description="LysR substrate-binding" evidence="1">
    <location>
        <begin position="30"/>
        <end position="114"/>
    </location>
</feature>
<evidence type="ECO:0000259" key="1">
    <source>
        <dbReference type="Pfam" id="PF03466"/>
    </source>
</evidence>
<dbReference type="Gene3D" id="3.40.190.290">
    <property type="match status" value="1"/>
</dbReference>
<reference evidence="2 3" key="1">
    <citation type="submission" date="2016-10" db="EMBL/GenBank/DDBJ databases">
        <title>Complete genomic sequencing of Lactobacillus helveticus LH99 and comparative genome analysis.</title>
        <authorList>
            <person name="Li N."/>
            <person name="You C."/>
            <person name="Liu Z."/>
        </authorList>
    </citation>
    <scope>NUCLEOTIDE SEQUENCE [LARGE SCALE GENOMIC DNA]</scope>
    <source>
        <strain evidence="2 3">LH99</strain>
    </source>
</reference>
<dbReference type="InterPro" id="IPR005119">
    <property type="entry name" value="LysR_subst-bd"/>
</dbReference>
<protein>
    <submittedName>
        <fullName evidence="2">Transcriptional regulator</fullName>
    </submittedName>
</protein>
<dbReference type="EMBL" id="CP017982">
    <property type="protein sequence ID" value="AYE60638.1"/>
    <property type="molecule type" value="Genomic_DNA"/>
</dbReference>
<accession>A0A386RBN1</accession>
<name>A0A386RBN1_LACHE</name>
<evidence type="ECO:0000313" key="2">
    <source>
        <dbReference type="EMBL" id="AYE60638.1"/>
    </source>
</evidence>
<dbReference type="Proteomes" id="UP000267794">
    <property type="component" value="Chromosome"/>
</dbReference>
<gene>
    <name evidence="2" type="ORF">BC335_0085</name>
</gene>
<proteinExistence type="predicted"/>
<organism evidence="2 3">
    <name type="scientific">Lactobacillus helveticus</name>
    <name type="common">Lactobacillus suntoryeus</name>
    <dbReference type="NCBI Taxonomy" id="1587"/>
    <lineage>
        <taxon>Bacteria</taxon>
        <taxon>Bacillati</taxon>
        <taxon>Bacillota</taxon>
        <taxon>Bacilli</taxon>
        <taxon>Lactobacillales</taxon>
        <taxon>Lactobacillaceae</taxon>
        <taxon>Lactobacillus</taxon>
    </lineage>
</organism>